<reference evidence="2 3" key="1">
    <citation type="submission" date="2023-01" db="EMBL/GenBank/DDBJ databases">
        <title>Analysis of 21 Apiospora genomes using comparative genomics revels a genus with tremendous synthesis potential of carbohydrate active enzymes and secondary metabolites.</title>
        <authorList>
            <person name="Sorensen T."/>
        </authorList>
    </citation>
    <scope>NUCLEOTIDE SEQUENCE [LARGE SCALE GENOMIC DNA]</scope>
    <source>
        <strain evidence="2 3">CBS 33761</strain>
    </source>
</reference>
<feature type="compositionally biased region" description="Basic and acidic residues" evidence="1">
    <location>
        <begin position="269"/>
        <end position="285"/>
    </location>
</feature>
<sequence>MASPLRAWITDNTLWELATHNRKLNPDMICDRVNAWKDDTGNARKHAAIVKLSGEIAQLREVIIPDNYWQPDLRETLAAQLCAIQSAIDRLKARSPNDASSLGSALKQVRDFYLKPMNWPTELGDDHIQMMLEILKYAIEKCQSNIAADSSYGKPKACHGRVSEALEQAFLYRKRGLPYVSDLTNELFSAFELVYEEATAVLIFEMKSQKGPRNNSKHCKSTLEEQPQSPSESDAEEEDGQSEANECEEEAEGASQICACRLTRKMQQVDHEMAQKKQRSRDKNPKRAMQGHNSKPLNPSPLGQFVEAAYIDGEIAEEGSHNHRPMEATGIPLAGIAFVWTILQAFMSISASL</sequence>
<accession>A0ABR1U0K3</accession>
<name>A0ABR1U0K3_9PEZI</name>
<organism evidence="2 3">
    <name type="scientific">Apiospora rasikravindrae</name>
    <dbReference type="NCBI Taxonomy" id="990691"/>
    <lineage>
        <taxon>Eukaryota</taxon>
        <taxon>Fungi</taxon>
        <taxon>Dikarya</taxon>
        <taxon>Ascomycota</taxon>
        <taxon>Pezizomycotina</taxon>
        <taxon>Sordariomycetes</taxon>
        <taxon>Xylariomycetidae</taxon>
        <taxon>Amphisphaeriales</taxon>
        <taxon>Apiosporaceae</taxon>
        <taxon>Apiospora</taxon>
    </lineage>
</organism>
<dbReference type="Proteomes" id="UP001444661">
    <property type="component" value="Unassembled WGS sequence"/>
</dbReference>
<comment type="caution">
    <text evidence="2">The sequence shown here is derived from an EMBL/GenBank/DDBJ whole genome shotgun (WGS) entry which is preliminary data.</text>
</comment>
<evidence type="ECO:0000313" key="3">
    <source>
        <dbReference type="Proteomes" id="UP001444661"/>
    </source>
</evidence>
<gene>
    <name evidence="2" type="ORF">PG993_002854</name>
</gene>
<keyword evidence="3" id="KW-1185">Reference proteome</keyword>
<protein>
    <submittedName>
        <fullName evidence="2">Uncharacterized protein</fullName>
    </submittedName>
</protein>
<feature type="compositionally biased region" description="Acidic residues" evidence="1">
    <location>
        <begin position="233"/>
        <end position="250"/>
    </location>
</feature>
<feature type="region of interest" description="Disordered" evidence="1">
    <location>
        <begin position="210"/>
        <end position="250"/>
    </location>
</feature>
<proteinExistence type="predicted"/>
<evidence type="ECO:0000256" key="1">
    <source>
        <dbReference type="SAM" id="MobiDB-lite"/>
    </source>
</evidence>
<feature type="region of interest" description="Disordered" evidence="1">
    <location>
        <begin position="269"/>
        <end position="302"/>
    </location>
</feature>
<evidence type="ECO:0000313" key="2">
    <source>
        <dbReference type="EMBL" id="KAK8051469.1"/>
    </source>
</evidence>
<dbReference type="EMBL" id="JAQQWK010000002">
    <property type="protein sequence ID" value="KAK8051469.1"/>
    <property type="molecule type" value="Genomic_DNA"/>
</dbReference>